<evidence type="ECO:0000256" key="1">
    <source>
        <dbReference type="ARBA" id="ARBA00010098"/>
    </source>
</evidence>
<comment type="similarity">
    <text evidence="1">Belongs to the RRN3 family.</text>
</comment>
<dbReference type="Pfam" id="PF05327">
    <property type="entry name" value="RRN3"/>
    <property type="match status" value="1"/>
</dbReference>
<name>A0A1B6EQ13_9HEMI</name>
<gene>
    <name evidence="2" type="ORF">g.29249</name>
</gene>
<accession>A0A1B6EQ13</accession>
<dbReference type="GO" id="GO:0005634">
    <property type="term" value="C:nucleus"/>
    <property type="evidence" value="ECO:0007669"/>
    <property type="project" value="TreeGrafter"/>
</dbReference>
<dbReference type="AlphaFoldDB" id="A0A1B6EQ13"/>
<dbReference type="GO" id="GO:0001042">
    <property type="term" value="F:RNA polymerase I core binding"/>
    <property type="evidence" value="ECO:0007669"/>
    <property type="project" value="TreeGrafter"/>
</dbReference>
<proteinExistence type="inferred from homology"/>
<dbReference type="InterPro" id="IPR007991">
    <property type="entry name" value="RNA_pol_I_trans_ini_fac_RRN3"/>
</dbReference>
<feature type="non-terminal residue" evidence="2">
    <location>
        <position position="296"/>
    </location>
</feature>
<protein>
    <submittedName>
        <fullName evidence="2">Uncharacterized protein</fullName>
    </submittedName>
</protein>
<dbReference type="PANTHER" id="PTHR12790:SF0">
    <property type="entry name" value="RNA POLYMERASE I-SPECIFIC TRANSCRIPTION INITIATION FACTOR RRN3-RELATED"/>
    <property type="match status" value="1"/>
</dbReference>
<dbReference type="GO" id="GO:0001181">
    <property type="term" value="F:RNA polymerase I general transcription initiation factor activity"/>
    <property type="evidence" value="ECO:0007669"/>
    <property type="project" value="InterPro"/>
</dbReference>
<organism evidence="2">
    <name type="scientific">Cuerna arida</name>
    <dbReference type="NCBI Taxonomy" id="1464854"/>
    <lineage>
        <taxon>Eukaryota</taxon>
        <taxon>Metazoa</taxon>
        <taxon>Ecdysozoa</taxon>
        <taxon>Arthropoda</taxon>
        <taxon>Hexapoda</taxon>
        <taxon>Insecta</taxon>
        <taxon>Pterygota</taxon>
        <taxon>Neoptera</taxon>
        <taxon>Paraneoptera</taxon>
        <taxon>Hemiptera</taxon>
        <taxon>Auchenorrhyncha</taxon>
        <taxon>Membracoidea</taxon>
        <taxon>Cicadellidae</taxon>
        <taxon>Cicadellinae</taxon>
        <taxon>Proconiini</taxon>
        <taxon>Cuerna</taxon>
    </lineage>
</organism>
<dbReference type="EMBL" id="GECZ01029750">
    <property type="protein sequence ID" value="JAS40019.1"/>
    <property type="molecule type" value="Transcribed_RNA"/>
</dbReference>
<evidence type="ECO:0000313" key="2">
    <source>
        <dbReference type="EMBL" id="JAS40019.1"/>
    </source>
</evidence>
<dbReference type="PANTHER" id="PTHR12790">
    <property type="entry name" value="TRANSCRIPTION INITIATION FACTOR IA RRN3"/>
    <property type="match status" value="1"/>
</dbReference>
<dbReference type="GO" id="GO:0006361">
    <property type="term" value="P:transcription initiation at RNA polymerase I promoter"/>
    <property type="evidence" value="ECO:0007669"/>
    <property type="project" value="InterPro"/>
</dbReference>
<sequence length="296" mass="34278">MSIISSAKRSNLSTGSSREKSRRSVRFHLNYNLQTVLADFENQKEQLRYKELVCNIRDAGLEIRDDDLLQILTEARGCINILEQSHYLLVQVLLMVKWAHRSAEIAKAYHEFVLDLCSAHNYHTKFAIEQLVSNFKPVGEHKEWEKGQPCEEEEVCYKRVHAVLKGLLQVIPMSIEMLVSSVTSNFPYTRSKNSSDNVAYISNVLRILDYKPELRLHFLTLIIKKLLALDVNAPRSELEVAESEDAEMFSMEEPSHPVADSLDLSMELMFRFVYSQCHNNGVLCWQRTKSMYRDMK</sequence>
<reference evidence="2" key="1">
    <citation type="submission" date="2015-11" db="EMBL/GenBank/DDBJ databases">
        <title>De novo transcriptome assembly of four potential Pierce s Disease insect vectors from Arizona vineyards.</title>
        <authorList>
            <person name="Tassone E.E."/>
        </authorList>
    </citation>
    <scope>NUCLEOTIDE SEQUENCE</scope>
</reference>